<feature type="non-terminal residue" evidence="2">
    <location>
        <position position="26"/>
    </location>
</feature>
<proteinExistence type="predicted"/>
<dbReference type="EMBL" id="CADCWN010000350">
    <property type="protein sequence ID" value="CAA9588451.1"/>
    <property type="molecule type" value="Genomic_DNA"/>
</dbReference>
<feature type="region of interest" description="Disordered" evidence="1">
    <location>
        <begin position="1"/>
        <end position="26"/>
    </location>
</feature>
<organism evidence="2">
    <name type="scientific">uncultured Thermomicrobiales bacterium</name>
    <dbReference type="NCBI Taxonomy" id="1645740"/>
    <lineage>
        <taxon>Bacteria</taxon>
        <taxon>Pseudomonadati</taxon>
        <taxon>Thermomicrobiota</taxon>
        <taxon>Thermomicrobia</taxon>
        <taxon>Thermomicrobiales</taxon>
        <taxon>environmental samples</taxon>
    </lineage>
</organism>
<dbReference type="AlphaFoldDB" id="A0A6J4VTE6"/>
<evidence type="ECO:0000313" key="2">
    <source>
        <dbReference type="EMBL" id="CAA9588451.1"/>
    </source>
</evidence>
<gene>
    <name evidence="2" type="ORF">AVDCRST_MAG18-4378</name>
</gene>
<name>A0A6J4VTE6_9BACT</name>
<protein>
    <submittedName>
        <fullName evidence="2">Uncharacterized protein</fullName>
    </submittedName>
</protein>
<accession>A0A6J4VTE6</accession>
<sequence>RPYPRPLPQLSLGTTAPGPQGPRPHL</sequence>
<feature type="non-terminal residue" evidence="2">
    <location>
        <position position="1"/>
    </location>
</feature>
<evidence type="ECO:0000256" key="1">
    <source>
        <dbReference type="SAM" id="MobiDB-lite"/>
    </source>
</evidence>
<reference evidence="2" key="1">
    <citation type="submission" date="2020-02" db="EMBL/GenBank/DDBJ databases">
        <authorList>
            <person name="Meier V. D."/>
        </authorList>
    </citation>
    <scope>NUCLEOTIDE SEQUENCE</scope>
    <source>
        <strain evidence="2">AVDCRST_MAG18</strain>
    </source>
</reference>